<dbReference type="InterPro" id="IPR049468">
    <property type="entry name" value="Restrct_endonuc-II-like_dom"/>
</dbReference>
<reference evidence="8 9" key="1">
    <citation type="submission" date="2018-10" db="EMBL/GenBank/DDBJ databases">
        <title>Whole genome sequence of Corynebacterium gottingense DSM 130494T.</title>
        <authorList>
            <person name="Bernier A.-M."/>
            <person name="Bernard K."/>
        </authorList>
    </citation>
    <scope>NUCLEOTIDE SEQUENCE [LARGE SCALE GENOMIC DNA]</scope>
    <source>
        <strain evidence="8 9">DSM 103494</strain>
    </source>
</reference>
<evidence type="ECO:0000256" key="3">
    <source>
        <dbReference type="ARBA" id="ARBA00022806"/>
    </source>
</evidence>
<organism evidence="8 9">
    <name type="scientific">Corynebacterium gottingense</name>
    <dbReference type="NCBI Taxonomy" id="2041036"/>
    <lineage>
        <taxon>Bacteria</taxon>
        <taxon>Bacillati</taxon>
        <taxon>Actinomycetota</taxon>
        <taxon>Actinomycetes</taxon>
        <taxon>Mycobacteriales</taxon>
        <taxon>Corynebacteriaceae</taxon>
        <taxon>Corynebacterium</taxon>
    </lineage>
</organism>
<evidence type="ECO:0000313" key="8">
    <source>
        <dbReference type="EMBL" id="RMD19027.1"/>
    </source>
</evidence>
<keyword evidence="1" id="KW-0547">Nucleotide-binding</keyword>
<dbReference type="PANTHER" id="PTHR43788">
    <property type="entry name" value="DNA2/NAM7 HELICASE FAMILY MEMBER"/>
    <property type="match status" value="1"/>
</dbReference>
<keyword evidence="3" id="KW-0347">Helicase</keyword>
<evidence type="ECO:0000256" key="4">
    <source>
        <dbReference type="ARBA" id="ARBA00022840"/>
    </source>
</evidence>
<dbReference type="InterPro" id="IPR050534">
    <property type="entry name" value="Coronavir_polyprotein_1ab"/>
</dbReference>
<dbReference type="EMBL" id="RDRE01000010">
    <property type="protein sequence ID" value="RMD19027.1"/>
    <property type="molecule type" value="Genomic_DNA"/>
</dbReference>
<feature type="domain" description="Restriction endonuclease type II-like" evidence="7">
    <location>
        <begin position="856"/>
        <end position="948"/>
    </location>
</feature>
<dbReference type="InterPro" id="IPR027417">
    <property type="entry name" value="P-loop_NTPase"/>
</dbReference>
<keyword evidence="2" id="KW-0378">Hydrolase</keyword>
<gene>
    <name evidence="8" type="ORF">EAW56_07765</name>
</gene>
<comment type="caution">
    <text evidence="8">The sequence shown here is derived from an EMBL/GenBank/DDBJ whole genome shotgun (WGS) entry which is preliminary data.</text>
</comment>
<evidence type="ECO:0000259" key="6">
    <source>
        <dbReference type="Pfam" id="PF13087"/>
    </source>
</evidence>
<feature type="region of interest" description="Disordered" evidence="5">
    <location>
        <begin position="1026"/>
        <end position="1130"/>
    </location>
</feature>
<dbReference type="Pfam" id="PF13087">
    <property type="entry name" value="AAA_12"/>
    <property type="match status" value="1"/>
</dbReference>
<dbReference type="Pfam" id="PF18741">
    <property type="entry name" value="MTES_1575"/>
    <property type="match status" value="1"/>
</dbReference>
<proteinExistence type="predicted"/>
<evidence type="ECO:0000256" key="2">
    <source>
        <dbReference type="ARBA" id="ARBA00022801"/>
    </source>
</evidence>
<keyword evidence="4" id="KW-0067">ATP-binding</keyword>
<feature type="domain" description="DNA2/NAM7 helicase-like C-terminal" evidence="6">
    <location>
        <begin position="616"/>
        <end position="805"/>
    </location>
</feature>
<accession>A0ABX9UJQ1</accession>
<protein>
    <submittedName>
        <fullName evidence="8">DUF559 domain-containing protein</fullName>
    </submittedName>
</protein>
<dbReference type="Gene3D" id="3.40.960.10">
    <property type="entry name" value="VSR Endonuclease"/>
    <property type="match status" value="1"/>
</dbReference>
<dbReference type="InterPro" id="IPR041679">
    <property type="entry name" value="DNA2/NAM7-like_C"/>
</dbReference>
<dbReference type="PANTHER" id="PTHR43788:SF8">
    <property type="entry name" value="DNA-BINDING PROTEIN SMUBP-2"/>
    <property type="match status" value="1"/>
</dbReference>
<dbReference type="InterPro" id="IPR047187">
    <property type="entry name" value="SF1_C_Upf1"/>
</dbReference>
<name>A0ABX9UJQ1_9CORY</name>
<evidence type="ECO:0000259" key="7">
    <source>
        <dbReference type="Pfam" id="PF18741"/>
    </source>
</evidence>
<evidence type="ECO:0000313" key="9">
    <source>
        <dbReference type="Proteomes" id="UP000266886"/>
    </source>
</evidence>
<dbReference type="RefSeq" id="WP_122085998.1">
    <property type="nucleotide sequence ID" value="NZ_CBCRWO010000029.1"/>
</dbReference>
<keyword evidence="9" id="KW-1185">Reference proteome</keyword>
<sequence length="1289" mass="145768">MRASHTNFLTPSILSLDEYALDTPFPLSPEEIEEWFSLLDSPELLAHRVSPQGDTFNFNDLPTLDELNSVRMAEEVVERDRLEAEAAVPESERSAWQSLTADAQASVLRQIQELEEQVSALKDAPFPWARDLYNAVKTGSLSKEHQLREKLRSDLTFAHSFDERLAALKHISSTEPVERFMPVARSLQALLNGGGSIKVKADGMPKIGLLTNSAVKEAMPFFESVSVNGVPPTNSTDIAFFQAYVEFQWALEPLLTTWRYSTPPKTSSPREILLFWENTLSEYSASLDDAERIVSRVDRLKKYGFDVAPESLLPLKSRLGLLHSHSQHIAEANRKSHKVDTALHWLNSSKSELGELHWMCPLEDAMKLRDTNAFSAALAAAHENVALSSKLRRRESLTRHATQWSASLARRAVDHPDRDLWRERVRTAESARRWAHMGEILSRRLKPNLKTITDAVEAVDASISQTVSSLAAERAWAKAVNNERVDQLMRVKLVAYSQAVKRLGKGTGKYADQRRRDVRKHLEACQSAVPVWIMPIYKVVEQFDLEENMFDVVIVDEASQSSFDAIFLQYLAPRIVVIGDDKQVSPTSFENEDEIRKLARQYLSDFERVDSWTDPSRSLFDEANMRYGGRITLDEHRRCVPEIIEFSNRYIYEPENISLKPVRAIESERLAPFRITRTPNAFETESDARRVNTAEADTLVNKVLEVLEDPNYSGKTLGVISLLSNSRQATYIQARLLEKLPPEIWEERDLKVGSPAEFQGAERDVIFLSMVQPASPDSRIPALTRSTFLQRYNVAVSRAKDQVWLFHSVGFEELNPEDIRAKLLQYAYEVAQAQPESNVSELVPNDDRVEPFDSLFEQRVYNRIVERGYQVIPQYRAFGYLIDLVVVGAEGRLAVECDGDFWHGDQQALADQQRQRELERLGWTFVRFFESDFYLDPDEQMQKVWDALEELDIHPANQELNFDPSKNVEVIDAVFADDDPLELETTSAQVLNTEDDIADIEAEPEPENPDPVEPEELSAHTVETITAPAAEPESVEDAPETRERTQTRPRLGFNAQPSSPSPKRHRNAEQSNNRFSTGGSGTPQDADAPRAPSVPSHGVVLRAGDIAPIGHPSDPMRAARPYESFTGTTVPVHSATPQEMKTGMLQILEVEGPMLGGYLFSRYVKASGDLRVTKKVSSRLNPLLSMLRNSGAVESDDPLGSKGFKDKTFRLPHQEMVNLRELGPRSIHEVPPMELRAHVLKAFYRVGTTDREAVMREALRLLGLKRLTEVTAERLQPHYESVMDKEARY</sequence>
<evidence type="ECO:0000256" key="5">
    <source>
        <dbReference type="SAM" id="MobiDB-lite"/>
    </source>
</evidence>
<dbReference type="SUPFAM" id="SSF52540">
    <property type="entry name" value="P-loop containing nucleoside triphosphate hydrolases"/>
    <property type="match status" value="1"/>
</dbReference>
<dbReference type="CDD" id="cd18808">
    <property type="entry name" value="SF1_C_Upf1"/>
    <property type="match status" value="1"/>
</dbReference>
<dbReference type="Gene3D" id="3.40.50.300">
    <property type="entry name" value="P-loop containing nucleotide triphosphate hydrolases"/>
    <property type="match status" value="2"/>
</dbReference>
<dbReference type="Proteomes" id="UP000266886">
    <property type="component" value="Unassembled WGS sequence"/>
</dbReference>
<evidence type="ECO:0000256" key="1">
    <source>
        <dbReference type="ARBA" id="ARBA00022741"/>
    </source>
</evidence>